<keyword evidence="2" id="KW-1185">Reference proteome</keyword>
<evidence type="ECO:0000313" key="1">
    <source>
        <dbReference type="EMBL" id="KAJ9058399.1"/>
    </source>
</evidence>
<protein>
    <submittedName>
        <fullName evidence="1">Uncharacterized protein</fullName>
    </submittedName>
</protein>
<dbReference type="Proteomes" id="UP001165960">
    <property type="component" value="Unassembled WGS sequence"/>
</dbReference>
<gene>
    <name evidence="1" type="ORF">DSO57_1012639</name>
</gene>
<proteinExistence type="predicted"/>
<sequence length="73" mass="7810">MKTTCLLALIGESLAAKAASNSPSFIDAQIDLDPVSYMTQMGKLANLSNIKQLLSQIDEYPPRKSPTSPNSSP</sequence>
<reference evidence="1" key="1">
    <citation type="submission" date="2022-04" db="EMBL/GenBank/DDBJ databases">
        <title>Genome of the entomopathogenic fungus Entomophthora muscae.</title>
        <authorList>
            <person name="Elya C."/>
            <person name="Lovett B.R."/>
            <person name="Lee E."/>
            <person name="Macias A.M."/>
            <person name="Hajek A.E."/>
            <person name="De Bivort B.L."/>
            <person name="Kasson M.T."/>
            <person name="De Fine Licht H.H."/>
            <person name="Stajich J.E."/>
        </authorList>
    </citation>
    <scope>NUCLEOTIDE SEQUENCE</scope>
    <source>
        <strain evidence="1">Berkeley</strain>
    </source>
</reference>
<evidence type="ECO:0000313" key="2">
    <source>
        <dbReference type="Proteomes" id="UP001165960"/>
    </source>
</evidence>
<comment type="caution">
    <text evidence="1">The sequence shown here is derived from an EMBL/GenBank/DDBJ whole genome shotgun (WGS) entry which is preliminary data.</text>
</comment>
<name>A0ACC2S7T2_9FUNG</name>
<dbReference type="EMBL" id="QTSX02005725">
    <property type="protein sequence ID" value="KAJ9058399.1"/>
    <property type="molecule type" value="Genomic_DNA"/>
</dbReference>
<accession>A0ACC2S7T2</accession>
<organism evidence="1 2">
    <name type="scientific">Entomophthora muscae</name>
    <dbReference type="NCBI Taxonomy" id="34485"/>
    <lineage>
        <taxon>Eukaryota</taxon>
        <taxon>Fungi</taxon>
        <taxon>Fungi incertae sedis</taxon>
        <taxon>Zoopagomycota</taxon>
        <taxon>Entomophthoromycotina</taxon>
        <taxon>Entomophthoromycetes</taxon>
        <taxon>Entomophthorales</taxon>
        <taxon>Entomophthoraceae</taxon>
        <taxon>Entomophthora</taxon>
    </lineage>
</organism>